<accession>A0A9N9MUV0</accession>
<dbReference type="GO" id="GO:0003697">
    <property type="term" value="F:single-stranded DNA binding"/>
    <property type="evidence" value="ECO:0007669"/>
    <property type="project" value="TreeGrafter"/>
</dbReference>
<organism evidence="6 7">
    <name type="scientific">Ceutorhynchus assimilis</name>
    <name type="common">cabbage seed weevil</name>
    <dbReference type="NCBI Taxonomy" id="467358"/>
    <lineage>
        <taxon>Eukaryota</taxon>
        <taxon>Metazoa</taxon>
        <taxon>Ecdysozoa</taxon>
        <taxon>Arthropoda</taxon>
        <taxon>Hexapoda</taxon>
        <taxon>Insecta</taxon>
        <taxon>Pterygota</taxon>
        <taxon>Neoptera</taxon>
        <taxon>Endopterygota</taxon>
        <taxon>Coleoptera</taxon>
        <taxon>Polyphaga</taxon>
        <taxon>Cucujiformia</taxon>
        <taxon>Curculionidae</taxon>
        <taxon>Ceutorhynchinae</taxon>
        <taxon>Ceutorhynchus</taxon>
    </lineage>
</organism>
<feature type="coiled-coil region" evidence="4">
    <location>
        <begin position="170"/>
        <end position="211"/>
    </location>
</feature>
<feature type="domain" description="RecF/RecN/SMC N-terminal" evidence="5">
    <location>
        <begin position="6"/>
        <end position="993"/>
    </location>
</feature>
<feature type="coiled-coil region" evidence="4">
    <location>
        <begin position="605"/>
        <end position="670"/>
    </location>
</feature>
<dbReference type="InterPro" id="IPR003395">
    <property type="entry name" value="RecF/RecN/SMC_N"/>
</dbReference>
<gene>
    <name evidence="6" type="ORF">CEUTPL_LOCUS10017</name>
</gene>
<protein>
    <recommendedName>
        <fullName evidence="2">Structural maintenance of chromosomes protein 5</fullName>
    </recommendedName>
</protein>
<dbReference type="AlphaFoldDB" id="A0A9N9MUV0"/>
<evidence type="ECO:0000256" key="4">
    <source>
        <dbReference type="SAM" id="Coils"/>
    </source>
</evidence>
<dbReference type="EMBL" id="OU892281">
    <property type="protein sequence ID" value="CAG9769510.1"/>
    <property type="molecule type" value="Genomic_DNA"/>
</dbReference>
<feature type="coiled-coil region" evidence="4">
    <location>
        <begin position="272"/>
        <end position="355"/>
    </location>
</feature>
<evidence type="ECO:0000256" key="1">
    <source>
        <dbReference type="ARBA" id="ARBA00010171"/>
    </source>
</evidence>
<dbReference type="GO" id="GO:0030915">
    <property type="term" value="C:Smc5-Smc6 complex"/>
    <property type="evidence" value="ECO:0007669"/>
    <property type="project" value="TreeGrafter"/>
</dbReference>
<keyword evidence="7" id="KW-1185">Reference proteome</keyword>
<reference evidence="6" key="1">
    <citation type="submission" date="2022-01" db="EMBL/GenBank/DDBJ databases">
        <authorList>
            <person name="King R."/>
        </authorList>
    </citation>
    <scope>NUCLEOTIDE SEQUENCE</scope>
</reference>
<keyword evidence="3 4" id="KW-0175">Coiled coil</keyword>
<proteinExistence type="inferred from homology"/>
<dbReference type="Gene3D" id="3.40.50.300">
    <property type="entry name" value="P-loop containing nucleotide triphosphate hydrolases"/>
    <property type="match status" value="2"/>
</dbReference>
<comment type="similarity">
    <text evidence="1">Belongs to the SMC family. SMC5 subfamily.</text>
</comment>
<evidence type="ECO:0000256" key="3">
    <source>
        <dbReference type="ARBA" id="ARBA00023054"/>
    </source>
</evidence>
<dbReference type="InterPro" id="IPR027417">
    <property type="entry name" value="P-loop_NTPase"/>
</dbReference>
<evidence type="ECO:0000313" key="7">
    <source>
        <dbReference type="Proteomes" id="UP001152799"/>
    </source>
</evidence>
<evidence type="ECO:0000313" key="6">
    <source>
        <dbReference type="EMBL" id="CAG9769510.1"/>
    </source>
</evidence>
<dbReference type="Proteomes" id="UP001152799">
    <property type="component" value="Chromosome 5"/>
</dbReference>
<dbReference type="PANTHER" id="PTHR45916:SF1">
    <property type="entry name" value="STRUCTURAL MAINTENANCE OF CHROMOSOMES PROTEIN 5"/>
    <property type="match status" value="1"/>
</dbReference>
<dbReference type="OrthoDB" id="10254973at2759"/>
<evidence type="ECO:0000259" key="5">
    <source>
        <dbReference type="Pfam" id="PF02463"/>
    </source>
</evidence>
<dbReference type="SUPFAM" id="SSF52540">
    <property type="entry name" value="P-loop containing nucleoside triphosphate hydrolases"/>
    <property type="match status" value="2"/>
</dbReference>
<dbReference type="GO" id="GO:0005634">
    <property type="term" value="C:nucleus"/>
    <property type="evidence" value="ECO:0007669"/>
    <property type="project" value="TreeGrafter"/>
</dbReference>
<name>A0A9N9MUV0_9CUCU</name>
<feature type="coiled-coil region" evidence="4">
    <location>
        <begin position="755"/>
        <end position="866"/>
    </location>
</feature>
<dbReference type="GO" id="GO:0000724">
    <property type="term" value="P:double-strand break repair via homologous recombination"/>
    <property type="evidence" value="ECO:0007669"/>
    <property type="project" value="TreeGrafter"/>
</dbReference>
<evidence type="ECO:0000256" key="2">
    <source>
        <dbReference type="ARBA" id="ARBA00018687"/>
    </source>
</evidence>
<dbReference type="PANTHER" id="PTHR45916">
    <property type="entry name" value="STRUCTURAL MAINTENANCE OF CHROMOSOMES PROTEIN 5"/>
    <property type="match status" value="1"/>
</dbReference>
<sequence>MFKPGFIKKIQVQNFVTYNYAELAPGPNLNMLIGPNGTGKSTMVAAIILGLGGSPKTVGRGTKISEYVKHGCEFAKINIYLQGKEDDAIVKISRDFDTQDRTQWKLNGKICKAANVQEYIKEFNIQVDNLCQFLPQDRVADFAKLNKKELLKQTQIALCREDLLAKQQGLIEARERHKHLKEQIVQQKQNLQEAQDANARLEGRVINFNKKIKYKERIAHINRKLAWLEYEHKRAELGKVKAERAQAQHIYDKYKNAIKPMEKVIQSHKQCLQEMQQSNSKIKQNIRNNENHMNTTSNNVEALKSNIKEIEKECQNKLAEVGQWDNQIREAAAKLQELKKSHEDTLSQLTHLNKDAPTLSSEINKWLSHKTKLQNQKDPINAAIIEANSEIRFLQNEQNKVENVKQTRLNKLRGLNNDAYTAVLWIRNNKHLFKGEVYEPMMLEVNVLDETKAKYVEAMIPMRDKLAFTCTEKDDMNLLIRSLREQQRLSVNVVYSGPTNDPYNQPRIPIERLRRFGFYTYVNTLFTAPEPIMRYLCLTYYLNNIPVGDESTNDHYQSVPQEIKVFFSDNSRYAISVSQYSGQRSTRQNEIKAHGHLLSLDVLKLEQVKGRSREMNKKVQQLQSQLEKYDAEISKFDARIQEYRQRLTEIQRQKQQADGIERRIAVAKQHLLTMQNNKKNPEEIKAEAHTKIYKLKPKMYHLVKASMKYDEELKSLIKTLESTSELIEASRQVIELLDNETIDLKTKIQETGDILQSVSARYDAIMQEAKSLLEKAKGLSKGHTPIDPGFQEFLEIYDQLGNNQENLQTEKEDLNSRIACLNTADDVEMQEYQDRNSLIERLLETISTTSKEIDKISGKMNKMQEQWLNPLKEVVAAINLRFASAFERMGCAGEVTVCSGDNDQDFADYGISIMVTYRSGEPLQELNPIVQSGGERAVATATFMLSLQELTPVPFRCVDEINQGMDVNNERRIFDLIMESTSQPGTSQYFLITPKLVPNLKYTREARVHIVHNGPFINPDRKWFDSKFCNPDSIKLS</sequence>
<dbReference type="Pfam" id="PF02463">
    <property type="entry name" value="SMC_N"/>
    <property type="match status" value="1"/>
</dbReference>